<name>A0A811YB29_NYCPR</name>
<dbReference type="Proteomes" id="UP000645828">
    <property type="component" value="Unassembled WGS sequence"/>
</dbReference>
<accession>A0A811YB29</accession>
<comment type="caution">
    <text evidence="1">The sequence shown here is derived from an EMBL/GenBank/DDBJ whole genome shotgun (WGS) entry which is preliminary data.</text>
</comment>
<organism evidence="1 2">
    <name type="scientific">Nyctereutes procyonoides</name>
    <name type="common">Raccoon dog</name>
    <name type="synonym">Canis procyonoides</name>
    <dbReference type="NCBI Taxonomy" id="34880"/>
    <lineage>
        <taxon>Eukaryota</taxon>
        <taxon>Metazoa</taxon>
        <taxon>Chordata</taxon>
        <taxon>Craniata</taxon>
        <taxon>Vertebrata</taxon>
        <taxon>Euteleostomi</taxon>
        <taxon>Mammalia</taxon>
        <taxon>Eutheria</taxon>
        <taxon>Laurasiatheria</taxon>
        <taxon>Carnivora</taxon>
        <taxon>Caniformia</taxon>
        <taxon>Canidae</taxon>
        <taxon>Nyctereutes</taxon>
    </lineage>
</organism>
<protein>
    <submittedName>
        <fullName evidence="1">(raccoon dog) hypothetical protein</fullName>
    </submittedName>
</protein>
<reference evidence="1" key="1">
    <citation type="submission" date="2020-12" db="EMBL/GenBank/DDBJ databases">
        <authorList>
            <consortium name="Molecular Ecology Group"/>
        </authorList>
    </citation>
    <scope>NUCLEOTIDE SEQUENCE</scope>
    <source>
        <strain evidence="1">TBG_1078</strain>
    </source>
</reference>
<dbReference type="EMBL" id="CAJHUB010000672">
    <property type="protein sequence ID" value="CAD7674276.1"/>
    <property type="molecule type" value="Genomic_DNA"/>
</dbReference>
<proteinExistence type="predicted"/>
<evidence type="ECO:0000313" key="2">
    <source>
        <dbReference type="Proteomes" id="UP000645828"/>
    </source>
</evidence>
<evidence type="ECO:0000313" key="1">
    <source>
        <dbReference type="EMBL" id="CAD7674276.1"/>
    </source>
</evidence>
<sequence length="83" mass="9502">MPLEGLALLLNLNAAETRKQLLSCRHWQGERPQMDFNSKLYSLSRLLVTQSLDPRLTLGPRAGKINEFLPPVYVYSQAEARFE</sequence>
<gene>
    <name evidence="1" type="ORF">NYPRO_LOCUS7071</name>
</gene>
<keyword evidence="2" id="KW-1185">Reference proteome</keyword>
<dbReference type="AlphaFoldDB" id="A0A811YB29"/>